<evidence type="ECO:0000256" key="1">
    <source>
        <dbReference type="SAM" id="SignalP"/>
    </source>
</evidence>
<dbReference type="Proteomes" id="UP001158576">
    <property type="component" value="Chromosome PAR"/>
</dbReference>
<dbReference type="InterPro" id="IPR012674">
    <property type="entry name" value="Calycin"/>
</dbReference>
<feature type="signal peptide" evidence="1">
    <location>
        <begin position="1"/>
        <end position="17"/>
    </location>
</feature>
<name>A0ABN7RT82_OIKDI</name>
<feature type="chain" id="PRO_5045193837" evidence="1">
    <location>
        <begin position="18"/>
        <end position="165"/>
    </location>
</feature>
<evidence type="ECO:0000313" key="3">
    <source>
        <dbReference type="Proteomes" id="UP001158576"/>
    </source>
</evidence>
<gene>
    <name evidence="2" type="ORF">OKIOD_LOCUS1465</name>
</gene>
<reference evidence="2 3" key="1">
    <citation type="submission" date="2021-04" db="EMBL/GenBank/DDBJ databases">
        <authorList>
            <person name="Bliznina A."/>
        </authorList>
    </citation>
    <scope>NUCLEOTIDE SEQUENCE [LARGE SCALE GENOMIC DNA]</scope>
</reference>
<organism evidence="2 3">
    <name type="scientific">Oikopleura dioica</name>
    <name type="common">Tunicate</name>
    <dbReference type="NCBI Taxonomy" id="34765"/>
    <lineage>
        <taxon>Eukaryota</taxon>
        <taxon>Metazoa</taxon>
        <taxon>Chordata</taxon>
        <taxon>Tunicata</taxon>
        <taxon>Appendicularia</taxon>
        <taxon>Copelata</taxon>
        <taxon>Oikopleuridae</taxon>
        <taxon>Oikopleura</taxon>
    </lineage>
</organism>
<proteinExistence type="predicted"/>
<dbReference type="SUPFAM" id="SSF50814">
    <property type="entry name" value="Lipocalins"/>
    <property type="match status" value="1"/>
</dbReference>
<keyword evidence="1" id="KW-0732">Signal</keyword>
<accession>A0ABN7RT82</accession>
<protein>
    <submittedName>
        <fullName evidence="2">Oidioi.mRNA.OKI2018_I69.PAR.g9907.t1.cds</fullName>
    </submittedName>
</protein>
<evidence type="ECO:0000313" key="2">
    <source>
        <dbReference type="EMBL" id="CAG5081552.1"/>
    </source>
</evidence>
<dbReference type="Gene3D" id="2.40.128.20">
    <property type="match status" value="1"/>
</dbReference>
<sequence length="165" mass="19075">MKFSKILLASFAATGFALEQIREAIVGRWELIDSENVAEYINNEKGPMMYTVFAKKMTPDLEYIKLEENSYLAKIHLTMMPNPMKIPMRLDEEYEHKNPTSEYVKSVPEVRQDGMEIILQTKGGSEGPVEQSLKIVNDNLIHRMTMLEKDITATRIYKRKNTETL</sequence>
<keyword evidence="3" id="KW-1185">Reference proteome</keyword>
<dbReference type="EMBL" id="OU015568">
    <property type="protein sequence ID" value="CAG5081552.1"/>
    <property type="molecule type" value="Genomic_DNA"/>
</dbReference>